<dbReference type="Proteomes" id="UP000067422">
    <property type="component" value="Chromosome 1"/>
</dbReference>
<organism evidence="1 2">
    <name type="scientific">Vibrio harveyi</name>
    <name type="common">Beneckea harveyi</name>
    <dbReference type="NCBI Taxonomy" id="669"/>
    <lineage>
        <taxon>Bacteria</taxon>
        <taxon>Pseudomonadati</taxon>
        <taxon>Pseudomonadota</taxon>
        <taxon>Gammaproteobacteria</taxon>
        <taxon>Vibrionales</taxon>
        <taxon>Vibrionaceae</taxon>
        <taxon>Vibrio</taxon>
    </lineage>
</organism>
<protein>
    <submittedName>
        <fullName evidence="1">Uncharacterized protein</fullName>
    </submittedName>
</protein>
<gene>
    <name evidence="1" type="ORF">AL538_04340</name>
</gene>
<sequence length="88" mass="10327">MLLRTDMEYKKLVQSNDEATLLHTSDCLMNIPFHLITMTLRNHSVGISGRYFCFWIKLISNALHKKAILLNRALRRLLIIQLKVVYAR</sequence>
<name>A0ABM5XUN7_VIBHA</name>
<evidence type="ECO:0000313" key="2">
    <source>
        <dbReference type="Proteomes" id="UP000067422"/>
    </source>
</evidence>
<reference evidence="1" key="1">
    <citation type="submission" date="2018-01" db="EMBL/GenBank/DDBJ databases">
        <title>FDA dAtabase for Regulatory Grade micrObial Sequences (FDA-ARGOS): Supporting development and validation of Infectious Disease Dx tests.</title>
        <authorList>
            <person name="Hoffmann M."/>
            <person name="Allard M."/>
            <person name="Evans P."/>
            <person name="Brown E."/>
            <person name="Tallon L."/>
            <person name="Sadzewicz L."/>
            <person name="Sengamalay N."/>
            <person name="Ott S."/>
            <person name="Godinez A."/>
            <person name="Nagaraj S."/>
            <person name="Vyas G."/>
            <person name="Aluvathingal J."/>
            <person name="Nadendla S."/>
            <person name="Geyer C."/>
            <person name="Sichtig H."/>
        </authorList>
    </citation>
    <scope>NUCLEOTIDE SEQUENCE</scope>
    <source>
        <strain evidence="1">FDAARGOS_107</strain>
    </source>
</reference>
<dbReference type="EMBL" id="CP014038">
    <property type="protein sequence ID" value="AMF97021.1"/>
    <property type="molecule type" value="Genomic_DNA"/>
</dbReference>
<accession>A0ABM5XUN7</accession>
<proteinExistence type="predicted"/>
<keyword evidence="2" id="KW-1185">Reference proteome</keyword>
<evidence type="ECO:0000313" key="1">
    <source>
        <dbReference type="EMBL" id="AMF97021.1"/>
    </source>
</evidence>